<keyword evidence="4 10" id="KW-0812">Transmembrane</keyword>
<dbReference type="CDD" id="cd03244">
    <property type="entry name" value="ABCC_MRP_domain2"/>
    <property type="match status" value="1"/>
</dbReference>
<evidence type="ECO:0000256" key="4">
    <source>
        <dbReference type="ARBA" id="ARBA00022692"/>
    </source>
</evidence>
<keyword evidence="9 10" id="KW-0472">Membrane</keyword>
<feature type="transmembrane region" description="Helical" evidence="10">
    <location>
        <begin position="616"/>
        <end position="637"/>
    </location>
</feature>
<feature type="transmembrane region" description="Helical" evidence="10">
    <location>
        <begin position="535"/>
        <end position="552"/>
    </location>
</feature>
<dbReference type="CDD" id="cd03250">
    <property type="entry name" value="ABCC_MRP_domain1"/>
    <property type="match status" value="1"/>
</dbReference>
<dbReference type="InterPro" id="IPR050173">
    <property type="entry name" value="ABC_transporter_C-like"/>
</dbReference>
<evidence type="ECO:0000256" key="7">
    <source>
        <dbReference type="ARBA" id="ARBA00022840"/>
    </source>
</evidence>
<keyword evidence="14" id="KW-1185">Reference proteome</keyword>
<evidence type="ECO:0000256" key="1">
    <source>
        <dbReference type="ARBA" id="ARBA00004141"/>
    </source>
</evidence>
<proteinExistence type="inferred from homology"/>
<dbReference type="Pfam" id="PF00664">
    <property type="entry name" value="ABC_membrane"/>
    <property type="match status" value="1"/>
</dbReference>
<dbReference type="PROSITE" id="PS50893">
    <property type="entry name" value="ABC_TRANSPORTER_2"/>
    <property type="match status" value="1"/>
</dbReference>
<organism evidence="13">
    <name type="scientific">Medioppia subpectinata</name>
    <dbReference type="NCBI Taxonomy" id="1979941"/>
    <lineage>
        <taxon>Eukaryota</taxon>
        <taxon>Metazoa</taxon>
        <taxon>Ecdysozoa</taxon>
        <taxon>Arthropoda</taxon>
        <taxon>Chelicerata</taxon>
        <taxon>Arachnida</taxon>
        <taxon>Acari</taxon>
        <taxon>Acariformes</taxon>
        <taxon>Sarcoptiformes</taxon>
        <taxon>Oribatida</taxon>
        <taxon>Brachypylina</taxon>
        <taxon>Oppioidea</taxon>
        <taxon>Oppiidae</taxon>
        <taxon>Medioppia</taxon>
    </lineage>
</organism>
<evidence type="ECO:0000256" key="9">
    <source>
        <dbReference type="ARBA" id="ARBA00023136"/>
    </source>
</evidence>
<evidence type="ECO:0000259" key="12">
    <source>
        <dbReference type="PROSITE" id="PS50929"/>
    </source>
</evidence>
<dbReference type="InterPro" id="IPR036640">
    <property type="entry name" value="ABC1_TM_sf"/>
</dbReference>
<evidence type="ECO:0000256" key="10">
    <source>
        <dbReference type="SAM" id="Phobius"/>
    </source>
</evidence>
<dbReference type="Pfam" id="PF00005">
    <property type="entry name" value="ABC_tran"/>
    <property type="match status" value="2"/>
</dbReference>
<dbReference type="PROSITE" id="PS50929">
    <property type="entry name" value="ABC_TM1F"/>
    <property type="match status" value="1"/>
</dbReference>
<evidence type="ECO:0000256" key="6">
    <source>
        <dbReference type="ARBA" id="ARBA00022741"/>
    </source>
</evidence>
<feature type="domain" description="ABC transmembrane type-1" evidence="12">
    <location>
        <begin position="385"/>
        <end position="675"/>
    </location>
</feature>
<sequence length="897" mass="100475">MGQFKLWIYPLFVKGVRNNGLDLADMWRCSQYDGSKNWDIELKKQAPRLLMTAKLTDTRLQYMVEIISGMRIVKMYSWEQSFADLVAETRNVLNAKTESPYPTLQNILLHLKPGDLLAVIGPVGAGKSSLLMTILKELPLLSGSIETMGSISYASQESWSFNTSVRNNIRFGKQFTKSRYNRVVEVCALERDFERFPFGDKTLVGERGVQLSGGQKARIGLARALYRNSDIILMDDPLSAVDTSVAEHIFDKCIVDYLCDKIRILVTHQIQFIRKATQILVLNDEGKCLGLGSYDELQSRGLDFMSILSDREREPDMKAEDGEGEDRERRLNGYDTIIKFQTTSVDECLATRNVTEVENTEPKIADEYRETGSLSGKVYSTFIKAGAGPLLFFNTILFTIIAQTIYHGSDYFLTQWTDKNQNTDNTNTCEQNRDAIIYSLLMAALFIASLLRAITWFVMFMMASVNLHNSMFYRLLRAPMYVFENNPDGRILNRFSKDLGTIDEQLPETAWGFNLALTQGIGGIIMIVIVNPYLIIPAFVLIVVLLAARAIYMKSARDIKRAEGLTRSPVYSHVSTTLNGLASVRAYGAQEMFEKQFYVYQDDHSATWMLNLTASVAFALIMDGLCFLYIVIIFAVFMVFPEKLGASDAGLALSSALLLSGMTEWGVRKSAEMESQLTSVERIIEYSKLPQEAALTAHESRKPPADWPQKGRIEFRDVSLYYKGSDEPVLKNLNCVIKSGEKIGICGRTGAGKSSIISALFRMVEPKGNIIMDGLSVGSIGLRELRSKISIIPQDPVVFTGSIRKNLDPFGEYSDQYIWSALEEVQLKRAVGDLPGQLDAQLAEGGANLSVGQRQLICLARAILRHNRVLVLDEATANVDHKTDALIQTTIRDKFSD</sequence>
<evidence type="ECO:0000313" key="14">
    <source>
        <dbReference type="Proteomes" id="UP000759131"/>
    </source>
</evidence>
<dbReference type="InterPro" id="IPR017871">
    <property type="entry name" value="ABC_transporter-like_CS"/>
</dbReference>
<dbReference type="EMBL" id="CAJPIZ010007753">
    <property type="protein sequence ID" value="CAG2110564.1"/>
    <property type="molecule type" value="Genomic_DNA"/>
</dbReference>
<keyword evidence="6" id="KW-0547">Nucleotide-binding</keyword>
<keyword evidence="7" id="KW-0067">ATP-binding</keyword>
<feature type="domain" description="ABC transporter" evidence="11">
    <location>
        <begin position="87"/>
        <end position="310"/>
    </location>
</feature>
<protein>
    <submittedName>
        <fullName evidence="13">Uncharacterized protein</fullName>
    </submittedName>
</protein>
<comment type="similarity">
    <text evidence="2">Belongs to the ABC transporter superfamily. ABCC family. Conjugate transporter (TC 3.A.1.208) subfamily.</text>
</comment>
<dbReference type="EMBL" id="OC862328">
    <property type="protein sequence ID" value="CAD7630134.1"/>
    <property type="molecule type" value="Genomic_DNA"/>
</dbReference>
<dbReference type="SMART" id="SM00382">
    <property type="entry name" value="AAA"/>
    <property type="match status" value="2"/>
</dbReference>
<dbReference type="SUPFAM" id="SSF90123">
    <property type="entry name" value="ABC transporter transmembrane region"/>
    <property type="match status" value="1"/>
</dbReference>
<dbReference type="InterPro" id="IPR003439">
    <property type="entry name" value="ABC_transporter-like_ATP-bd"/>
</dbReference>
<dbReference type="GO" id="GO:0140359">
    <property type="term" value="F:ABC-type transporter activity"/>
    <property type="evidence" value="ECO:0007669"/>
    <property type="project" value="InterPro"/>
</dbReference>
<dbReference type="Gene3D" id="1.20.1560.10">
    <property type="entry name" value="ABC transporter type 1, transmembrane domain"/>
    <property type="match status" value="2"/>
</dbReference>
<feature type="non-terminal residue" evidence="13">
    <location>
        <position position="897"/>
    </location>
</feature>
<evidence type="ECO:0000256" key="8">
    <source>
        <dbReference type="ARBA" id="ARBA00022989"/>
    </source>
</evidence>
<reference evidence="13" key="1">
    <citation type="submission" date="2020-11" db="EMBL/GenBank/DDBJ databases">
        <authorList>
            <person name="Tran Van P."/>
        </authorList>
    </citation>
    <scope>NUCLEOTIDE SEQUENCE</scope>
</reference>
<dbReference type="PANTHER" id="PTHR24223:SF456">
    <property type="entry name" value="MULTIDRUG RESISTANCE-ASSOCIATED PROTEIN LETHAL(2)03659"/>
    <property type="match status" value="1"/>
</dbReference>
<dbReference type="Gene3D" id="3.40.50.300">
    <property type="entry name" value="P-loop containing nucleotide triphosphate hydrolases"/>
    <property type="match status" value="2"/>
</dbReference>
<dbReference type="SUPFAM" id="SSF52540">
    <property type="entry name" value="P-loop containing nucleoside triphosphate hydrolases"/>
    <property type="match status" value="2"/>
</dbReference>
<feature type="transmembrane region" description="Helical" evidence="10">
    <location>
        <begin position="436"/>
        <end position="467"/>
    </location>
</feature>
<dbReference type="GO" id="GO:0016020">
    <property type="term" value="C:membrane"/>
    <property type="evidence" value="ECO:0007669"/>
    <property type="project" value="UniProtKB-SubCell"/>
</dbReference>
<dbReference type="FunFam" id="3.40.50.300:FF:000163">
    <property type="entry name" value="Multidrug resistance-associated protein member 4"/>
    <property type="match status" value="1"/>
</dbReference>
<dbReference type="PANTHER" id="PTHR24223">
    <property type="entry name" value="ATP-BINDING CASSETTE SUB-FAMILY C"/>
    <property type="match status" value="1"/>
</dbReference>
<gene>
    <name evidence="13" type="ORF">OSB1V03_LOCUS10547</name>
</gene>
<evidence type="ECO:0000313" key="13">
    <source>
        <dbReference type="EMBL" id="CAD7630134.1"/>
    </source>
</evidence>
<dbReference type="FunFam" id="1.20.1560.10:FF:000014">
    <property type="entry name" value="Multidrug resistance-associated protein member 4"/>
    <property type="match status" value="1"/>
</dbReference>
<comment type="subcellular location">
    <subcellularLocation>
        <location evidence="1">Membrane</location>
        <topology evidence="1">Multi-pass membrane protein</topology>
    </subcellularLocation>
</comment>
<accession>A0A7R9KVD2</accession>
<dbReference type="OrthoDB" id="6500128at2759"/>
<name>A0A7R9KVD2_9ACAR</name>
<evidence type="ECO:0000256" key="3">
    <source>
        <dbReference type="ARBA" id="ARBA00022448"/>
    </source>
</evidence>
<dbReference type="Proteomes" id="UP000759131">
    <property type="component" value="Unassembled WGS sequence"/>
</dbReference>
<dbReference type="GO" id="GO:0005524">
    <property type="term" value="F:ATP binding"/>
    <property type="evidence" value="ECO:0007669"/>
    <property type="project" value="UniProtKB-KW"/>
</dbReference>
<dbReference type="GO" id="GO:0016887">
    <property type="term" value="F:ATP hydrolysis activity"/>
    <property type="evidence" value="ECO:0007669"/>
    <property type="project" value="InterPro"/>
</dbReference>
<keyword evidence="3" id="KW-0813">Transport</keyword>
<keyword evidence="5" id="KW-0677">Repeat</keyword>
<dbReference type="FunFam" id="3.40.50.300:FF:000973">
    <property type="entry name" value="Multidrug resistance-associated protein 4"/>
    <property type="match status" value="1"/>
</dbReference>
<keyword evidence="8 10" id="KW-1133">Transmembrane helix</keyword>
<dbReference type="InterPro" id="IPR027417">
    <property type="entry name" value="P-loop_NTPase"/>
</dbReference>
<dbReference type="AlphaFoldDB" id="A0A7R9KVD2"/>
<evidence type="ECO:0000259" key="11">
    <source>
        <dbReference type="PROSITE" id="PS50893"/>
    </source>
</evidence>
<dbReference type="InterPro" id="IPR011527">
    <property type="entry name" value="ABC1_TM_dom"/>
</dbReference>
<evidence type="ECO:0000256" key="5">
    <source>
        <dbReference type="ARBA" id="ARBA00022737"/>
    </source>
</evidence>
<evidence type="ECO:0000256" key="2">
    <source>
        <dbReference type="ARBA" id="ARBA00009726"/>
    </source>
</evidence>
<dbReference type="PROSITE" id="PS00211">
    <property type="entry name" value="ABC_TRANSPORTER_1"/>
    <property type="match status" value="2"/>
</dbReference>
<dbReference type="InterPro" id="IPR003593">
    <property type="entry name" value="AAA+_ATPase"/>
</dbReference>